<evidence type="ECO:0000256" key="3">
    <source>
        <dbReference type="ARBA" id="ARBA00022679"/>
    </source>
</evidence>
<dbReference type="InterPro" id="IPR006308">
    <property type="entry name" value="Pol_III_a_PolC-type_gram_pos"/>
</dbReference>
<dbReference type="Proteomes" id="UP000019450">
    <property type="component" value="Chromosome"/>
</dbReference>
<evidence type="ECO:0000313" key="14">
    <source>
        <dbReference type="EMBL" id="AHK22287.1"/>
    </source>
</evidence>
<dbReference type="RefSeq" id="WP_025208589.1">
    <property type="nucleotide sequence ID" value="NZ_CP006932.1"/>
</dbReference>
<dbReference type="Gene3D" id="2.40.50.140">
    <property type="entry name" value="Nucleic acid-binding proteins"/>
    <property type="match status" value="1"/>
</dbReference>
<evidence type="ECO:0000256" key="9">
    <source>
        <dbReference type="ARBA" id="ARBA00022932"/>
    </source>
</evidence>
<dbReference type="HOGENOM" id="CLU_003297_2_0_14"/>
<evidence type="ECO:0000313" key="15">
    <source>
        <dbReference type="Proteomes" id="UP000019450"/>
    </source>
</evidence>
<keyword evidence="4 11" id="KW-0548">Nucleotidyltransferase</keyword>
<evidence type="ECO:0000259" key="13">
    <source>
        <dbReference type="SMART" id="SM00481"/>
    </source>
</evidence>
<dbReference type="InterPro" id="IPR013520">
    <property type="entry name" value="Ribonucl_H"/>
</dbReference>
<dbReference type="InterPro" id="IPR003141">
    <property type="entry name" value="Pol/His_phosphatase_N"/>
</dbReference>
<sequence length="1442" mass="168402">MKFNFLEHLKLPDNLKKEFKLEKAKLEINKKEKKKILKLYFSKENDFTPEDFKDFYLAILDFKKNNKDINIDFENIFLNLKKYKPTIFDVYSFLYFILQNITKQKIEMSKLYLDFYEKVKSEDMIILIANNNTYNLISNHIDFIRNIFTNFSILKAKLFIRQDASKFNFEKAIEETKKELTILTKKANINSSNKTTNNLLFRNFKELDPSLNQEKEKIFFNGEITDLEIKKIGKNNNVLLNISLKGENNKLVFASQWFLEKNFKFNFNKGDFLTLYGDWKFDNYLKDYKINIKKIEQTDGPFISKNLSDNRVRTEFHIHTKMSTMDGVGSIEEYFKLANKSNIKGLAFLDHDSVQAFPEIYRIGKKYPDIKKIYGSEFSIFDDINEKIVFNSRDEDLRKNNFIYFDLETTGISPFVNEIIEFGAVKIKNGIKIDRLQLFIKPSIKIPKIITKITKIKDDDLKYAPSIKEAIPKILDFFEDYILVAHNAKFDYSFINAALVKLGEKRLKNPVIDSLKVSWIVNSHLKSHRLGSVAREENQHYDDSVSHRADYDAEVLKNVFENMLHKLYELNIRNLNQLEKEIKTDLIKGRLFLKHISVIAKNQKGLKDLYKLISIAHINFYNKRIDNPSLPLSEILRIANKGNLLIGSACANGIFWEELNYLSENMEELISYYDYLEIFPPSVYSYLTRNERFTKEQIEKIILEIIKLGEKYQKPVIVSSDAHYVYREDKIIRDIFIVNKGLGGKLHPLFIRNNPNYSNPDQHLRLSKELEVEFKFINDQKLREKIIYDNTNLLYEKILDVSPIKDKLYPPEIVNSDDNLKNLIKENLKKNYGEKPDRKIIERINREVNSITKHKFAIIYYLSSLVVKKSLQDGYLVGSRGSVGSSLAATLSDITEVNPLEPHYLCKKCKHHFFVDNVLSGYDLEDKKCPICNSLMKGEGHWIQFETFLGFNGDKVPDIDLNFSREYQAKIHDYVKEILGDKNVYRAGTISTVAERTAYGYVKNWEEITNQKLKQVQLKHFAKLVEGTKRTTGQHPGGLIVVPKDKEIYDFTPINFPGNDLKSNWLTTHFDFHSIHDNLLKLDLLGHLDPSLLKMLQSLTNINPQEIPMNDKKVISLFKNSEALNYIANYTGEDLGILGLPEFGTKFVRDLVRDAKPKTFSELVMISGLSHGTDVWLSNAKNLISEKKATLQEVISVRDDIMRYLISKNVPSLESFKIMESVRKGLGLTENWEKLMLSHNVPNWYIESCKKIKYIFPKAHAVAYVMMAYRIAWYKINYPLEYYATFFTKRDTEWDILSLNKGLDGIYNWKTNYRNKIEKDRTERDKAINETYTIVLEMYSRGYKIAPISLEKSKAETWVIDKKDNLLIPPFIIIEGLGNAAAKKLVEENIKQRFISLEDFRLRSGLNKTLIKKFSELEISDNLVIKSEQKKQILIDDLFHFN</sequence>
<evidence type="ECO:0000256" key="7">
    <source>
        <dbReference type="ARBA" id="ARBA00022801"/>
    </source>
</evidence>
<dbReference type="GO" id="GO:0006261">
    <property type="term" value="P:DNA-templated DNA replication"/>
    <property type="evidence" value="ECO:0007669"/>
    <property type="project" value="UniProtKB-UniRule"/>
</dbReference>
<dbReference type="Pfam" id="PF07733">
    <property type="entry name" value="DNA_pol3_alpha"/>
    <property type="match status" value="1"/>
</dbReference>
<evidence type="ECO:0000256" key="4">
    <source>
        <dbReference type="ARBA" id="ARBA00022695"/>
    </source>
</evidence>
<dbReference type="NCBIfam" id="NF001688">
    <property type="entry name" value="PRK00448.1"/>
    <property type="match status" value="1"/>
</dbReference>
<dbReference type="InterPro" id="IPR004805">
    <property type="entry name" value="DnaE2/DnaE/PolC"/>
</dbReference>
<dbReference type="Pfam" id="PF00929">
    <property type="entry name" value="RNase_T"/>
    <property type="match status" value="1"/>
</dbReference>
<reference evidence="14 15" key="1">
    <citation type="journal article" date="2014" name="Genome Biol. Evol.">
        <title>Phylogenomics of "Candidatus Hepatoplasma crinochetorum," a Lineage of Mollicutes Associated with Noninsect Arthropods.</title>
        <authorList>
            <person name="Leclercq S."/>
            <person name="Dittmer J."/>
            <person name="Bouchon D."/>
            <person name="Cordaux R."/>
        </authorList>
    </citation>
    <scope>NUCLEOTIDE SEQUENCE [LARGE SCALE GENOMIC DNA]</scope>
    <source>
        <strain evidence="14 15">Av</strain>
    </source>
</reference>
<dbReference type="OrthoDB" id="9804290at2"/>
<evidence type="ECO:0000256" key="1">
    <source>
        <dbReference type="ARBA" id="ARBA00003452"/>
    </source>
</evidence>
<dbReference type="EMBL" id="CP006932">
    <property type="protein sequence ID" value="AHK22287.1"/>
    <property type="molecule type" value="Genomic_DNA"/>
</dbReference>
<dbReference type="PATRIC" id="fig|1427984.3.peg.167"/>
<dbReference type="GO" id="GO:0003887">
    <property type="term" value="F:DNA-directed DNA polymerase activity"/>
    <property type="evidence" value="ECO:0007669"/>
    <property type="project" value="UniProtKB-UniRule"/>
</dbReference>
<evidence type="ECO:0000256" key="5">
    <source>
        <dbReference type="ARBA" id="ARBA00022705"/>
    </source>
</evidence>
<feature type="domain" description="Polymerase/histidinol phosphatase N-terminal" evidence="13">
    <location>
        <begin position="314"/>
        <end position="382"/>
    </location>
</feature>
<evidence type="ECO:0000256" key="10">
    <source>
        <dbReference type="ARBA" id="ARBA00049244"/>
    </source>
</evidence>
<dbReference type="SMART" id="SM00479">
    <property type="entry name" value="EXOIII"/>
    <property type="match status" value="1"/>
</dbReference>
<dbReference type="EC" id="2.7.7.7" evidence="11"/>
<dbReference type="PANTHER" id="PTHR32294:SF5">
    <property type="entry name" value="DNA POLYMERASE III POLC-TYPE"/>
    <property type="match status" value="1"/>
</dbReference>
<dbReference type="InterPro" id="IPR040982">
    <property type="entry name" value="DNA_pol3_finger"/>
</dbReference>
<keyword evidence="3 11" id="KW-0808">Transferase</keyword>
<dbReference type="InterPro" id="IPR012340">
    <property type="entry name" value="NA-bd_OB-fold"/>
</dbReference>
<dbReference type="Gene3D" id="1.10.150.870">
    <property type="match status" value="1"/>
</dbReference>
<dbReference type="Gene3D" id="3.30.1900.20">
    <property type="match status" value="2"/>
</dbReference>
<dbReference type="InterPro" id="IPR004013">
    <property type="entry name" value="PHP_dom"/>
</dbReference>
<dbReference type="STRING" id="1427984.X271_00179"/>
<dbReference type="InterPro" id="IPR012337">
    <property type="entry name" value="RNaseH-like_sf"/>
</dbReference>
<organism evidence="14 15">
    <name type="scientific">Candidatus Hepatoplasma crinochetorum Av</name>
    <dbReference type="NCBI Taxonomy" id="1427984"/>
    <lineage>
        <taxon>Bacteria</taxon>
        <taxon>Bacillati</taxon>
        <taxon>Mycoplasmatota</taxon>
        <taxon>Mollicutes</taxon>
        <taxon>Candidatus Hepatoplasmataceae</taxon>
        <taxon>Candidatus Hepatoplasma</taxon>
    </lineage>
</organism>
<comment type="subcellular location">
    <subcellularLocation>
        <location evidence="11">Cytoplasm</location>
    </subcellularLocation>
</comment>
<dbReference type="InterPro" id="IPR036397">
    <property type="entry name" value="RNaseH_sf"/>
</dbReference>
<dbReference type="SMART" id="SM00481">
    <property type="entry name" value="POLIIIAc"/>
    <property type="match status" value="1"/>
</dbReference>
<keyword evidence="9 11" id="KW-0239">DNA-directed DNA polymerase</keyword>
<dbReference type="PANTHER" id="PTHR32294">
    <property type="entry name" value="DNA POLYMERASE III SUBUNIT ALPHA"/>
    <property type="match status" value="1"/>
</dbReference>
<evidence type="ECO:0000256" key="8">
    <source>
        <dbReference type="ARBA" id="ARBA00022839"/>
    </source>
</evidence>
<dbReference type="NCBIfam" id="TIGR01405">
    <property type="entry name" value="polC_Gram_pos"/>
    <property type="match status" value="1"/>
</dbReference>
<dbReference type="InterPro" id="IPR029460">
    <property type="entry name" value="DNAPol_HHH"/>
</dbReference>
<feature type="domain" description="Exonuclease" evidence="12">
    <location>
        <begin position="401"/>
        <end position="569"/>
    </location>
</feature>
<dbReference type="Gene3D" id="1.10.150.700">
    <property type="entry name" value="PolC, middle finger domain"/>
    <property type="match status" value="2"/>
</dbReference>
<evidence type="ECO:0000256" key="6">
    <source>
        <dbReference type="ARBA" id="ARBA00022722"/>
    </source>
</evidence>
<dbReference type="eggNOG" id="COG2176">
    <property type="taxonomic scope" value="Bacteria"/>
</dbReference>
<dbReference type="GO" id="GO:0008408">
    <property type="term" value="F:3'-5' exonuclease activity"/>
    <property type="evidence" value="ECO:0007669"/>
    <property type="project" value="UniProtKB-UniRule"/>
</dbReference>
<evidence type="ECO:0000256" key="2">
    <source>
        <dbReference type="ARBA" id="ARBA00022490"/>
    </source>
</evidence>
<gene>
    <name evidence="11 14" type="primary">polC</name>
    <name evidence="14" type="ORF">X271_00179</name>
</gene>
<proteinExistence type="inferred from homology"/>
<dbReference type="NCBIfam" id="TIGR00573">
    <property type="entry name" value="dnaq"/>
    <property type="match status" value="1"/>
</dbReference>
<dbReference type="Pfam" id="PF17657">
    <property type="entry name" value="DNA_pol3_finger"/>
    <property type="match status" value="1"/>
</dbReference>
<accession>W8GJ66</accession>
<dbReference type="SUPFAM" id="SSF53098">
    <property type="entry name" value="Ribonuclease H-like"/>
    <property type="match status" value="1"/>
</dbReference>
<keyword evidence="7 11" id="KW-0378">Hydrolase</keyword>
<dbReference type="GO" id="GO:0003677">
    <property type="term" value="F:DNA binding"/>
    <property type="evidence" value="ECO:0007669"/>
    <property type="project" value="UniProtKB-UniRule"/>
</dbReference>
<dbReference type="InterPro" id="IPR006054">
    <property type="entry name" value="DnaQ"/>
</dbReference>
<comment type="catalytic activity">
    <reaction evidence="10 11">
        <text>DNA(n) + a 2'-deoxyribonucleoside 5'-triphosphate = DNA(n+1) + diphosphate</text>
        <dbReference type="Rhea" id="RHEA:22508"/>
        <dbReference type="Rhea" id="RHEA-COMP:17339"/>
        <dbReference type="Rhea" id="RHEA-COMP:17340"/>
        <dbReference type="ChEBI" id="CHEBI:33019"/>
        <dbReference type="ChEBI" id="CHEBI:61560"/>
        <dbReference type="ChEBI" id="CHEBI:173112"/>
        <dbReference type="EC" id="2.7.7.7"/>
    </reaction>
</comment>
<evidence type="ECO:0000259" key="12">
    <source>
        <dbReference type="SMART" id="SM00479"/>
    </source>
</evidence>
<keyword evidence="5 11" id="KW-0235">DNA replication</keyword>
<dbReference type="KEGG" id="hcr:X271_00179"/>
<name>W8GJ66_9MOLU</name>
<dbReference type="InterPro" id="IPR044923">
    <property type="entry name" value="PolC_middle_finger_sf"/>
</dbReference>
<keyword evidence="2 11" id="KW-0963">Cytoplasm</keyword>
<dbReference type="Gene3D" id="3.20.20.140">
    <property type="entry name" value="Metal-dependent hydrolases"/>
    <property type="match status" value="2"/>
</dbReference>
<dbReference type="Pfam" id="PF14579">
    <property type="entry name" value="HHH_6"/>
    <property type="match status" value="1"/>
</dbReference>
<dbReference type="HAMAP" id="MF_00356">
    <property type="entry name" value="DNApol_PolC"/>
    <property type="match status" value="1"/>
</dbReference>
<keyword evidence="6 11" id="KW-0540">Nuclease</keyword>
<keyword evidence="8 11" id="KW-0269">Exonuclease</keyword>
<evidence type="ECO:0000256" key="11">
    <source>
        <dbReference type="HAMAP-Rule" id="MF_00356"/>
    </source>
</evidence>
<comment type="similarity">
    <text evidence="11">Belongs to the DNA polymerase type-C family. PolC subfamily.</text>
</comment>
<dbReference type="InterPro" id="IPR011708">
    <property type="entry name" value="DNA_pol3_alpha_NTPase_dom"/>
</dbReference>
<dbReference type="CDD" id="cd06127">
    <property type="entry name" value="DEDDh"/>
    <property type="match status" value="1"/>
</dbReference>
<protein>
    <recommendedName>
        <fullName evidence="11">DNA polymerase III PolC-type</fullName>
        <shortName evidence="11">PolIII</shortName>
        <ecNumber evidence="11">2.7.7.7</ecNumber>
    </recommendedName>
</protein>
<dbReference type="Gene3D" id="3.30.420.10">
    <property type="entry name" value="Ribonuclease H-like superfamily/Ribonuclease H"/>
    <property type="match status" value="1"/>
</dbReference>
<comment type="function">
    <text evidence="1 11">Required for replicative DNA synthesis. This DNA polymerase also exhibits 3' to 5' exonuclease activity.</text>
</comment>
<keyword evidence="15" id="KW-1185">Reference proteome</keyword>
<dbReference type="GO" id="GO:0005737">
    <property type="term" value="C:cytoplasm"/>
    <property type="evidence" value="ECO:0007669"/>
    <property type="project" value="UniProtKB-SubCell"/>
</dbReference>
<dbReference type="FunFam" id="3.30.420.10:FF:000045">
    <property type="entry name" value="3'-5' exonuclease DinG"/>
    <property type="match status" value="1"/>
</dbReference>
<dbReference type="Pfam" id="PF02811">
    <property type="entry name" value="PHP"/>
    <property type="match status" value="1"/>
</dbReference>